<dbReference type="SUPFAM" id="SSF56784">
    <property type="entry name" value="HAD-like"/>
    <property type="match status" value="1"/>
</dbReference>
<keyword evidence="5" id="KW-0479">Metal-binding</keyword>
<dbReference type="EMBL" id="HBHY01020613">
    <property type="protein sequence ID" value="CAE0151282.1"/>
    <property type="molecule type" value="Transcribed_RNA"/>
</dbReference>
<dbReference type="FunFam" id="3.40.50.1000:FF:000211">
    <property type="entry name" value="Plasma membrane ATPase"/>
    <property type="match status" value="1"/>
</dbReference>
<dbReference type="PRINTS" id="PR00120">
    <property type="entry name" value="HATPASE"/>
</dbReference>
<dbReference type="InterPro" id="IPR023214">
    <property type="entry name" value="HAD_sf"/>
</dbReference>
<keyword evidence="10 11" id="KW-0472">Membrane</keyword>
<reference evidence="12" key="1">
    <citation type="submission" date="2021-01" db="EMBL/GenBank/DDBJ databases">
        <authorList>
            <person name="Corre E."/>
            <person name="Pelletier E."/>
            <person name="Niang G."/>
            <person name="Scheremetjew M."/>
            <person name="Finn R."/>
            <person name="Kale V."/>
            <person name="Holt S."/>
            <person name="Cochrane G."/>
            <person name="Meng A."/>
            <person name="Brown T."/>
            <person name="Cohen L."/>
        </authorList>
    </citation>
    <scope>NUCLEOTIDE SEQUENCE</scope>
    <source>
        <strain evidence="12">RCC927</strain>
    </source>
</reference>
<evidence type="ECO:0000256" key="2">
    <source>
        <dbReference type="ARBA" id="ARBA00008804"/>
    </source>
</evidence>
<proteinExistence type="inferred from homology"/>
<dbReference type="PRINTS" id="PR00119">
    <property type="entry name" value="CATATPASE"/>
</dbReference>
<dbReference type="AlphaFoldDB" id="A0A7S3FK65"/>
<dbReference type="Gene3D" id="1.20.1110.10">
    <property type="entry name" value="Calcium-transporting ATPase, transmembrane domain"/>
    <property type="match status" value="1"/>
</dbReference>
<gene>
    <name evidence="12" type="ORF">PSIN1315_LOCUS13186</name>
</gene>
<evidence type="ECO:0000256" key="10">
    <source>
        <dbReference type="ARBA" id="ARBA00023136"/>
    </source>
</evidence>
<accession>A0A7S3FK65</accession>
<dbReference type="InterPro" id="IPR001757">
    <property type="entry name" value="P_typ_ATPase"/>
</dbReference>
<sequence>MITGDHAAIAKETCRQLGMGDNILLPDGLPTFDPTAEIPPTLGDDYGELIESTDGFAQVFPEHKFLIVEALRQKGYSCGMTGDGVNDAPALKKADVGIAVQGATDAARAAADLILTAPGLSVIVDAIILSRSIFQRMKNYVIYRVACTIQLLSFFFLAVLFVHPRKYNADFDESYFNLPVMALVLITILNDGTIISIAYDHVVPSPRPEKWNLKVLFSVATWLGFVAVASSMLLLHWALDSHNPNGFLQGTLGMDPLPYKQVMTLVYLKISLSDFMTVFTARTQGLFYTRAPGKLLFGAACVATGASTLLSAAWPFGETLESLSAGHVLFVWVYCVAWFLIQDLAKVAIYQVLFTFDVSGIRTEDEKCQARAQTTSPEARLTRLESEVSDIQKFMAMAKASDYKAIELASNTGM</sequence>
<dbReference type="GO" id="GO:0016020">
    <property type="term" value="C:membrane"/>
    <property type="evidence" value="ECO:0007669"/>
    <property type="project" value="UniProtKB-SubCell"/>
</dbReference>
<dbReference type="GO" id="GO:0005524">
    <property type="term" value="F:ATP binding"/>
    <property type="evidence" value="ECO:0007669"/>
    <property type="project" value="UniProtKB-KW"/>
</dbReference>
<organism evidence="12">
    <name type="scientific">Prasinoderma singulare</name>
    <dbReference type="NCBI Taxonomy" id="676789"/>
    <lineage>
        <taxon>Eukaryota</taxon>
        <taxon>Viridiplantae</taxon>
        <taxon>Prasinodermophyta</taxon>
        <taxon>Prasinodermophyceae</taxon>
        <taxon>Prasinodermales</taxon>
        <taxon>Prasinodermaceae</taxon>
        <taxon>Prasinoderma</taxon>
    </lineage>
</organism>
<keyword evidence="4 11" id="KW-0812">Transmembrane</keyword>
<evidence type="ECO:0000256" key="7">
    <source>
        <dbReference type="ARBA" id="ARBA00022840"/>
    </source>
</evidence>
<feature type="transmembrane region" description="Helical" evidence="11">
    <location>
        <begin position="211"/>
        <end position="239"/>
    </location>
</feature>
<dbReference type="InterPro" id="IPR023298">
    <property type="entry name" value="ATPase_P-typ_TM_dom_sf"/>
</dbReference>
<evidence type="ECO:0000256" key="6">
    <source>
        <dbReference type="ARBA" id="ARBA00022741"/>
    </source>
</evidence>
<comment type="similarity">
    <text evidence="2">Belongs to the cation transport ATPase (P-type) (TC 3.A.3) family. Type IIIA subfamily.</text>
</comment>
<keyword evidence="6" id="KW-0547">Nucleotide-binding</keyword>
<keyword evidence="7" id="KW-0067">ATP-binding</keyword>
<evidence type="ECO:0000256" key="3">
    <source>
        <dbReference type="ARBA" id="ARBA00022553"/>
    </source>
</evidence>
<keyword evidence="8" id="KW-0460">Magnesium</keyword>
<feature type="transmembrane region" description="Helical" evidence="11">
    <location>
        <begin position="175"/>
        <end position="199"/>
    </location>
</feature>
<feature type="transmembrane region" description="Helical" evidence="11">
    <location>
        <begin position="295"/>
        <end position="316"/>
    </location>
</feature>
<dbReference type="Gene3D" id="3.40.50.1000">
    <property type="entry name" value="HAD superfamily/HAD-like"/>
    <property type="match status" value="1"/>
</dbReference>
<keyword evidence="9 11" id="KW-1133">Transmembrane helix</keyword>
<dbReference type="SUPFAM" id="SSF81665">
    <property type="entry name" value="Calcium ATPase, transmembrane domain M"/>
    <property type="match status" value="1"/>
</dbReference>
<feature type="transmembrane region" description="Helical" evidence="11">
    <location>
        <begin position="259"/>
        <end position="283"/>
    </location>
</feature>
<dbReference type="PANTHER" id="PTHR42861">
    <property type="entry name" value="CALCIUM-TRANSPORTING ATPASE"/>
    <property type="match status" value="1"/>
</dbReference>
<evidence type="ECO:0000256" key="8">
    <source>
        <dbReference type="ARBA" id="ARBA00022842"/>
    </source>
</evidence>
<evidence type="ECO:0000256" key="1">
    <source>
        <dbReference type="ARBA" id="ARBA00004141"/>
    </source>
</evidence>
<evidence type="ECO:0000313" key="12">
    <source>
        <dbReference type="EMBL" id="CAE0151282.1"/>
    </source>
</evidence>
<evidence type="ECO:0000256" key="5">
    <source>
        <dbReference type="ARBA" id="ARBA00022723"/>
    </source>
</evidence>
<feature type="transmembrane region" description="Helical" evidence="11">
    <location>
        <begin position="322"/>
        <end position="341"/>
    </location>
</feature>
<dbReference type="GO" id="GO:0046872">
    <property type="term" value="F:metal ion binding"/>
    <property type="evidence" value="ECO:0007669"/>
    <property type="project" value="UniProtKB-KW"/>
</dbReference>
<evidence type="ECO:0000256" key="11">
    <source>
        <dbReference type="SAM" id="Phobius"/>
    </source>
</evidence>
<dbReference type="InterPro" id="IPR036412">
    <property type="entry name" value="HAD-like_sf"/>
</dbReference>
<protein>
    <submittedName>
        <fullName evidence="12">Uncharacterized protein</fullName>
    </submittedName>
</protein>
<dbReference type="GO" id="GO:0016887">
    <property type="term" value="F:ATP hydrolysis activity"/>
    <property type="evidence" value="ECO:0007669"/>
    <property type="project" value="InterPro"/>
</dbReference>
<name>A0A7S3FK65_9VIRI</name>
<evidence type="ECO:0000256" key="9">
    <source>
        <dbReference type="ARBA" id="ARBA00022989"/>
    </source>
</evidence>
<dbReference type="Pfam" id="PF00702">
    <property type="entry name" value="Hydrolase"/>
    <property type="match status" value="1"/>
</dbReference>
<comment type="subcellular location">
    <subcellularLocation>
        <location evidence="1">Membrane</location>
        <topology evidence="1">Multi-pass membrane protein</topology>
    </subcellularLocation>
</comment>
<dbReference type="NCBIfam" id="TIGR01494">
    <property type="entry name" value="ATPase_P-type"/>
    <property type="match status" value="1"/>
</dbReference>
<evidence type="ECO:0000256" key="4">
    <source>
        <dbReference type="ARBA" id="ARBA00022692"/>
    </source>
</evidence>
<keyword evidence="3" id="KW-0597">Phosphoprotein</keyword>
<feature type="transmembrane region" description="Helical" evidence="11">
    <location>
        <begin position="141"/>
        <end position="163"/>
    </location>
</feature>